<dbReference type="EC" id="6.3.5.4" evidence="3"/>
<dbReference type="GO" id="GO:0005524">
    <property type="term" value="F:ATP binding"/>
    <property type="evidence" value="ECO:0007669"/>
    <property type="project" value="UniProtKB-KW"/>
</dbReference>
<evidence type="ECO:0000256" key="9">
    <source>
        <dbReference type="PIRSR" id="PIRSR001589-1"/>
    </source>
</evidence>
<evidence type="ECO:0000256" key="8">
    <source>
        <dbReference type="ARBA" id="ARBA00048741"/>
    </source>
</evidence>
<evidence type="ECO:0000256" key="6">
    <source>
        <dbReference type="ARBA" id="ARBA00022888"/>
    </source>
</evidence>
<dbReference type="SUPFAM" id="SSF56235">
    <property type="entry name" value="N-terminal nucleophile aminohydrolases (Ntn hydrolases)"/>
    <property type="match status" value="1"/>
</dbReference>
<evidence type="ECO:0000256" key="4">
    <source>
        <dbReference type="ARBA" id="ARBA00022741"/>
    </source>
</evidence>
<reference evidence="13" key="1">
    <citation type="submission" date="2020-10" db="EMBL/GenBank/DDBJ databases">
        <authorList>
            <person name="Gilroy R."/>
        </authorList>
    </citation>
    <scope>NUCLEOTIDE SEQUENCE</scope>
    <source>
        <strain evidence="13">CHK147-3167</strain>
    </source>
</reference>
<dbReference type="Pfam" id="PF00733">
    <property type="entry name" value="Asn_synthase"/>
    <property type="match status" value="1"/>
</dbReference>
<dbReference type="InterPro" id="IPR029055">
    <property type="entry name" value="Ntn_hydrolases_N"/>
</dbReference>
<dbReference type="InterPro" id="IPR051786">
    <property type="entry name" value="ASN_synthetase/amidase"/>
</dbReference>
<dbReference type="SUPFAM" id="SSF52402">
    <property type="entry name" value="Adenine nucleotide alpha hydrolases-like"/>
    <property type="match status" value="1"/>
</dbReference>
<sequence length="607" mass="70878">MCGFVGYINKEKDKKDNIKKMADLIAHRGPDSEGYYTDENIALGFRRLSIIDLNNGSQPIYNEDKSKVIIFNGEIYNFEPLREDLIKKGHTFTTKTDTEVILHGYEEYGEKILDKLRGMFAFVIYDKNTKELFAARDFYGIKPFYYAKMGNTLIFGSEIKSFLIHPHFKKELNSKMLEYYLTFQYSPGNETFFKNVYKLMPGHYLKYKNGKLEVKKYYEIKFKEDKTKTYDEWKKGIKQRLADSIKAHKISDVEVGSFLSSGVDSSFIAASSDVDKTFTVGFNNEKYSEISYAKDLSEKINTQNISKVITKEEYFKKLPNIIYYMDEPVADPSAIALYFVTELASENVKVSLSGEGADEIFGGYNIYQEPLTDAWYYKLPYPIRFVIGKVASIFPHKRGINFLIRRGKKLEDRFVGNAFIFNNHEVKKILKNKRQTKGFQDLTKPYYEKVKDKDEVTKMQYIDFNFWLIGDILTKADKMSMANSLEVRVPFLDRPLIDYALGLPTEFKTDKNTTKKIFRDIASEVLEDKVSTKKKLGFPVPIRVWLKEDETYESVRKVFMQDNKFFNQKAILKLLDDHKKGKADNSRKIWTIYVFLIWYEIFFGGNK</sequence>
<dbReference type="InterPro" id="IPR001962">
    <property type="entry name" value="Asn_synthase"/>
</dbReference>
<dbReference type="CDD" id="cd01991">
    <property type="entry name" value="Asn_synthase_B_C"/>
    <property type="match status" value="1"/>
</dbReference>
<dbReference type="PROSITE" id="PS51278">
    <property type="entry name" value="GATASE_TYPE_2"/>
    <property type="match status" value="1"/>
</dbReference>
<dbReference type="Gene3D" id="3.60.20.10">
    <property type="entry name" value="Glutamine Phosphoribosylpyrophosphate, subunit 1, domain 1"/>
    <property type="match status" value="1"/>
</dbReference>
<evidence type="ECO:0000313" key="13">
    <source>
        <dbReference type="EMBL" id="HIQ91257.1"/>
    </source>
</evidence>
<dbReference type="Proteomes" id="UP000886786">
    <property type="component" value="Unassembled WGS sequence"/>
</dbReference>
<evidence type="ECO:0000256" key="7">
    <source>
        <dbReference type="ARBA" id="ARBA00022962"/>
    </source>
</evidence>
<name>A0A9D0ZTJ6_9FIRM</name>
<feature type="binding site" evidence="10">
    <location>
        <begin position="353"/>
        <end position="354"/>
    </location>
    <ligand>
        <name>ATP</name>
        <dbReference type="ChEBI" id="CHEBI:30616"/>
    </ligand>
</feature>
<comment type="pathway">
    <text evidence="1">Amino-acid biosynthesis; L-asparagine biosynthesis; L-asparagine from L-aspartate (L-Gln route): step 1/1.</text>
</comment>
<comment type="caution">
    <text evidence="13">The sequence shown here is derived from an EMBL/GenBank/DDBJ whole genome shotgun (WGS) entry which is preliminary data.</text>
</comment>
<keyword evidence="4 10" id="KW-0547">Nucleotide-binding</keyword>
<feature type="binding site" evidence="10">
    <location>
        <position position="97"/>
    </location>
    <ligand>
        <name>L-glutamine</name>
        <dbReference type="ChEBI" id="CHEBI:58359"/>
    </ligand>
</feature>
<dbReference type="EMBL" id="DVFV01000111">
    <property type="protein sequence ID" value="HIQ91257.1"/>
    <property type="molecule type" value="Genomic_DNA"/>
</dbReference>
<dbReference type="Pfam" id="PF13537">
    <property type="entry name" value="GATase_7"/>
    <property type="match status" value="1"/>
</dbReference>
<dbReference type="InterPro" id="IPR006426">
    <property type="entry name" value="Asn_synth_AEB"/>
</dbReference>
<evidence type="ECO:0000256" key="11">
    <source>
        <dbReference type="PIRSR" id="PIRSR001589-3"/>
    </source>
</evidence>
<keyword evidence="7 9" id="KW-0315">Glutamine amidotransferase</keyword>
<keyword evidence="6 9" id="KW-0061">Asparagine biosynthesis</keyword>
<protein>
    <recommendedName>
        <fullName evidence="3">asparagine synthase (glutamine-hydrolyzing)</fullName>
        <ecNumber evidence="3">6.3.5.4</ecNumber>
    </recommendedName>
</protein>
<evidence type="ECO:0000256" key="10">
    <source>
        <dbReference type="PIRSR" id="PIRSR001589-2"/>
    </source>
</evidence>
<dbReference type="GO" id="GO:0005829">
    <property type="term" value="C:cytosol"/>
    <property type="evidence" value="ECO:0007669"/>
    <property type="project" value="TreeGrafter"/>
</dbReference>
<feature type="active site" description="For GATase activity" evidence="9">
    <location>
        <position position="2"/>
    </location>
</feature>
<comment type="similarity">
    <text evidence="2">Belongs to the asparagine synthetase family.</text>
</comment>
<feature type="binding site" evidence="10">
    <location>
        <position position="280"/>
    </location>
    <ligand>
        <name>ATP</name>
        <dbReference type="ChEBI" id="CHEBI:30616"/>
    </ligand>
</feature>
<dbReference type="InterPro" id="IPR033738">
    <property type="entry name" value="AsnB_N"/>
</dbReference>
<dbReference type="PANTHER" id="PTHR43284">
    <property type="entry name" value="ASPARAGINE SYNTHETASE (GLUTAMINE-HYDROLYZING)"/>
    <property type="match status" value="1"/>
</dbReference>
<dbReference type="PANTHER" id="PTHR43284:SF1">
    <property type="entry name" value="ASPARAGINE SYNTHETASE"/>
    <property type="match status" value="1"/>
</dbReference>
<evidence type="ECO:0000259" key="12">
    <source>
        <dbReference type="PROSITE" id="PS51278"/>
    </source>
</evidence>
<dbReference type="NCBIfam" id="TIGR01536">
    <property type="entry name" value="asn_synth_AEB"/>
    <property type="match status" value="1"/>
</dbReference>
<evidence type="ECO:0000256" key="3">
    <source>
        <dbReference type="ARBA" id="ARBA00012737"/>
    </source>
</evidence>
<dbReference type="Gene3D" id="3.40.50.620">
    <property type="entry name" value="HUPs"/>
    <property type="match status" value="1"/>
</dbReference>
<gene>
    <name evidence="13" type="primary">asnB</name>
    <name evidence="13" type="ORF">IAB27_06535</name>
</gene>
<keyword evidence="13" id="KW-0436">Ligase</keyword>
<evidence type="ECO:0000313" key="14">
    <source>
        <dbReference type="Proteomes" id="UP000886786"/>
    </source>
</evidence>
<proteinExistence type="inferred from homology"/>
<feature type="domain" description="Glutamine amidotransferase type-2" evidence="12">
    <location>
        <begin position="2"/>
        <end position="210"/>
    </location>
</feature>
<reference evidence="13" key="2">
    <citation type="journal article" date="2021" name="PeerJ">
        <title>Extensive microbial diversity within the chicken gut microbiome revealed by metagenomics and culture.</title>
        <authorList>
            <person name="Gilroy R."/>
            <person name="Ravi A."/>
            <person name="Getino M."/>
            <person name="Pursley I."/>
            <person name="Horton D.L."/>
            <person name="Alikhan N.F."/>
            <person name="Baker D."/>
            <person name="Gharbi K."/>
            <person name="Hall N."/>
            <person name="Watson M."/>
            <person name="Adriaenssens E.M."/>
            <person name="Foster-Nyarko E."/>
            <person name="Jarju S."/>
            <person name="Secka A."/>
            <person name="Antonio M."/>
            <person name="Oren A."/>
            <person name="Chaudhuri R.R."/>
            <person name="La Ragione R."/>
            <person name="Hildebrand F."/>
            <person name="Pallen M.J."/>
        </authorList>
    </citation>
    <scope>NUCLEOTIDE SEQUENCE</scope>
    <source>
        <strain evidence="13">CHK147-3167</strain>
    </source>
</reference>
<keyword evidence="9" id="KW-0028">Amino-acid biosynthesis</keyword>
<dbReference type="InterPro" id="IPR014729">
    <property type="entry name" value="Rossmann-like_a/b/a_fold"/>
</dbReference>
<dbReference type="GO" id="GO:0006529">
    <property type="term" value="P:asparagine biosynthetic process"/>
    <property type="evidence" value="ECO:0007669"/>
    <property type="project" value="UniProtKB-KW"/>
</dbReference>
<dbReference type="AlphaFoldDB" id="A0A9D0ZTJ6"/>
<evidence type="ECO:0000256" key="5">
    <source>
        <dbReference type="ARBA" id="ARBA00022840"/>
    </source>
</evidence>
<dbReference type="GO" id="GO:0004066">
    <property type="term" value="F:asparagine synthase (glutamine-hydrolyzing) activity"/>
    <property type="evidence" value="ECO:0007669"/>
    <property type="project" value="UniProtKB-EC"/>
</dbReference>
<evidence type="ECO:0000256" key="1">
    <source>
        <dbReference type="ARBA" id="ARBA00005187"/>
    </source>
</evidence>
<dbReference type="PIRSF" id="PIRSF001589">
    <property type="entry name" value="Asn_synthetase_glu-h"/>
    <property type="match status" value="1"/>
</dbReference>
<comment type="catalytic activity">
    <reaction evidence="8">
        <text>L-aspartate + L-glutamine + ATP + H2O = L-asparagine + L-glutamate + AMP + diphosphate + H(+)</text>
        <dbReference type="Rhea" id="RHEA:12228"/>
        <dbReference type="ChEBI" id="CHEBI:15377"/>
        <dbReference type="ChEBI" id="CHEBI:15378"/>
        <dbReference type="ChEBI" id="CHEBI:29985"/>
        <dbReference type="ChEBI" id="CHEBI:29991"/>
        <dbReference type="ChEBI" id="CHEBI:30616"/>
        <dbReference type="ChEBI" id="CHEBI:33019"/>
        <dbReference type="ChEBI" id="CHEBI:58048"/>
        <dbReference type="ChEBI" id="CHEBI:58359"/>
        <dbReference type="ChEBI" id="CHEBI:456215"/>
        <dbReference type="EC" id="6.3.5.4"/>
    </reaction>
</comment>
<feature type="site" description="Important for beta-aspartyl-AMP intermediate formation" evidence="11">
    <location>
        <position position="355"/>
    </location>
</feature>
<keyword evidence="5 10" id="KW-0067">ATP-binding</keyword>
<evidence type="ECO:0000256" key="2">
    <source>
        <dbReference type="ARBA" id="ARBA00005752"/>
    </source>
</evidence>
<organism evidence="13 14">
    <name type="scientific">Candidatus Coprosoma intestinipullorum</name>
    <dbReference type="NCBI Taxonomy" id="2840752"/>
    <lineage>
        <taxon>Bacteria</taxon>
        <taxon>Bacillati</taxon>
        <taxon>Bacillota</taxon>
        <taxon>Bacillota incertae sedis</taxon>
        <taxon>Candidatus Coprosoma</taxon>
    </lineage>
</organism>
<dbReference type="CDD" id="cd00712">
    <property type="entry name" value="AsnB"/>
    <property type="match status" value="1"/>
</dbReference>
<dbReference type="InterPro" id="IPR017932">
    <property type="entry name" value="GATase_2_dom"/>
</dbReference>
<accession>A0A9D0ZTJ6</accession>